<accession>A0A2T7A8X8</accession>
<evidence type="ECO:0000313" key="3">
    <source>
        <dbReference type="Proteomes" id="UP000244722"/>
    </source>
</evidence>
<dbReference type="AlphaFoldDB" id="A0A2T7A8X8"/>
<sequence length="187" mass="20488">MSKKYCLEPHNPFQCTRFPTAKFYSTWGSLEIGQVLPTTLEALKGLPHTKGYGFIKSSLVETEISNIPGNKGLLFVEGTGTRQRGDCYCWPFFGSYSKELVPGLGSKRVEKTKRVAEGVWASLSDTNDGREEGAVVEIGKWSSLATLDTIGYESRVIKSPSTSSSGYSEEKPGSELADAFKQQARSI</sequence>
<name>A0A2T7A8X8_TUBBO</name>
<proteinExistence type="predicted"/>
<comment type="caution">
    <text evidence="2">The sequence shown here is derived from an EMBL/GenBank/DDBJ whole genome shotgun (WGS) entry which is preliminary data.</text>
</comment>
<evidence type="ECO:0000313" key="2">
    <source>
        <dbReference type="EMBL" id="PUU84180.1"/>
    </source>
</evidence>
<feature type="region of interest" description="Disordered" evidence="1">
    <location>
        <begin position="157"/>
        <end position="187"/>
    </location>
</feature>
<dbReference type="STRING" id="42251.A0A2T7A8X8"/>
<dbReference type="Proteomes" id="UP000244722">
    <property type="component" value="Unassembled WGS sequence"/>
</dbReference>
<evidence type="ECO:0000256" key="1">
    <source>
        <dbReference type="SAM" id="MobiDB-lite"/>
    </source>
</evidence>
<keyword evidence="3" id="KW-1185">Reference proteome</keyword>
<reference evidence="2 3" key="1">
    <citation type="submission" date="2017-04" db="EMBL/GenBank/DDBJ databases">
        <title>Draft genome sequence of Tuber borchii Vittad., a whitish edible truffle.</title>
        <authorList>
            <consortium name="DOE Joint Genome Institute"/>
            <person name="Murat C."/>
            <person name="Kuo A."/>
            <person name="Barry K.W."/>
            <person name="Clum A."/>
            <person name="Dockter R.B."/>
            <person name="Fauchery L."/>
            <person name="Iotti M."/>
            <person name="Kohler A."/>
            <person name="Labutti K."/>
            <person name="Lindquist E.A."/>
            <person name="Lipzen A."/>
            <person name="Ohm R.A."/>
            <person name="Wang M."/>
            <person name="Grigoriev I.V."/>
            <person name="Zambonelli A."/>
            <person name="Martin F.M."/>
        </authorList>
    </citation>
    <scope>NUCLEOTIDE SEQUENCE [LARGE SCALE GENOMIC DNA]</scope>
    <source>
        <strain evidence="2 3">Tbo3840</strain>
    </source>
</reference>
<protein>
    <submittedName>
        <fullName evidence="2">Uncharacterized protein</fullName>
    </submittedName>
</protein>
<organism evidence="2 3">
    <name type="scientific">Tuber borchii</name>
    <name type="common">White truffle</name>
    <dbReference type="NCBI Taxonomy" id="42251"/>
    <lineage>
        <taxon>Eukaryota</taxon>
        <taxon>Fungi</taxon>
        <taxon>Dikarya</taxon>
        <taxon>Ascomycota</taxon>
        <taxon>Pezizomycotina</taxon>
        <taxon>Pezizomycetes</taxon>
        <taxon>Pezizales</taxon>
        <taxon>Tuberaceae</taxon>
        <taxon>Tuber</taxon>
    </lineage>
</organism>
<gene>
    <name evidence="2" type="ORF">B9Z19DRAFT_1060435</name>
</gene>
<dbReference type="EMBL" id="NESQ01000003">
    <property type="protein sequence ID" value="PUU84180.1"/>
    <property type="molecule type" value="Genomic_DNA"/>
</dbReference>